<reference evidence="2 3" key="1">
    <citation type="journal article" date="2016" name="DNA Res.">
        <title>The draft genome of MD-2 pineapple using hybrid error correction of long reads.</title>
        <authorList>
            <person name="Redwan R.M."/>
            <person name="Saidin A."/>
            <person name="Kumar S.V."/>
        </authorList>
    </citation>
    <scope>NUCLEOTIDE SEQUENCE [LARGE SCALE GENOMIC DNA]</scope>
    <source>
        <strain evidence="3">cv. MD2</strain>
        <tissue evidence="2">Leaf</tissue>
    </source>
</reference>
<accession>A0A199VR54</accession>
<evidence type="ECO:0000256" key="1">
    <source>
        <dbReference type="SAM" id="MobiDB-lite"/>
    </source>
</evidence>
<proteinExistence type="predicted"/>
<sequence length="152" mass="16511">MADSCMAVIRDRTCVENQYRLLNSISNIKQDIIFVAIVAELRAKPSVSQDVEPMMLCIQNRLSHNVLGASLLSQRLKLEDGFVKVDSSPEGRQLTACRTRSAGVKSGLTRLTFCSGISATVCTARSVRGSATPESTRKSSPEAPRPAELQIT</sequence>
<dbReference type="EMBL" id="LSRQ01001098">
    <property type="protein sequence ID" value="OAY79406.1"/>
    <property type="molecule type" value="Genomic_DNA"/>
</dbReference>
<comment type="caution">
    <text evidence="2">The sequence shown here is derived from an EMBL/GenBank/DDBJ whole genome shotgun (WGS) entry which is preliminary data.</text>
</comment>
<protein>
    <submittedName>
        <fullName evidence="2">Uncharacterized protein</fullName>
    </submittedName>
</protein>
<gene>
    <name evidence="2" type="ORF">ACMD2_06100</name>
</gene>
<feature type="non-terminal residue" evidence="2">
    <location>
        <position position="152"/>
    </location>
</feature>
<dbReference type="Proteomes" id="UP000092600">
    <property type="component" value="Unassembled WGS sequence"/>
</dbReference>
<name>A0A199VR54_ANACO</name>
<dbReference type="AlphaFoldDB" id="A0A199VR54"/>
<feature type="region of interest" description="Disordered" evidence="1">
    <location>
        <begin position="128"/>
        <end position="152"/>
    </location>
</feature>
<organism evidence="2 3">
    <name type="scientific">Ananas comosus</name>
    <name type="common">Pineapple</name>
    <name type="synonym">Ananas ananas</name>
    <dbReference type="NCBI Taxonomy" id="4615"/>
    <lineage>
        <taxon>Eukaryota</taxon>
        <taxon>Viridiplantae</taxon>
        <taxon>Streptophyta</taxon>
        <taxon>Embryophyta</taxon>
        <taxon>Tracheophyta</taxon>
        <taxon>Spermatophyta</taxon>
        <taxon>Magnoliopsida</taxon>
        <taxon>Liliopsida</taxon>
        <taxon>Poales</taxon>
        <taxon>Bromeliaceae</taxon>
        <taxon>Bromelioideae</taxon>
        <taxon>Ananas</taxon>
    </lineage>
</organism>
<evidence type="ECO:0000313" key="2">
    <source>
        <dbReference type="EMBL" id="OAY79406.1"/>
    </source>
</evidence>
<evidence type="ECO:0000313" key="3">
    <source>
        <dbReference type="Proteomes" id="UP000092600"/>
    </source>
</evidence>